<dbReference type="InterPro" id="IPR004027">
    <property type="entry name" value="SEC_C_motif"/>
</dbReference>
<protein>
    <submittedName>
        <fullName evidence="2">SEC-C domain-containing protein</fullName>
    </submittedName>
</protein>
<proteinExistence type="predicted"/>
<name>A0A378WGP7_9NEIS</name>
<dbReference type="Gene3D" id="3.10.450.50">
    <property type="match status" value="1"/>
</dbReference>
<dbReference type="PANTHER" id="PTHR33747:SF1">
    <property type="entry name" value="ADENYLATE CYCLASE-ASSOCIATED CAP C-TERMINAL DOMAIN-CONTAINING PROTEIN"/>
    <property type="match status" value="1"/>
</dbReference>
<evidence type="ECO:0000259" key="1">
    <source>
        <dbReference type="Pfam" id="PF17775"/>
    </source>
</evidence>
<evidence type="ECO:0000313" key="3">
    <source>
        <dbReference type="Proteomes" id="UP000254055"/>
    </source>
</evidence>
<dbReference type="NCBIfam" id="NF001213">
    <property type="entry name" value="PRK00183.1"/>
    <property type="match status" value="1"/>
</dbReference>
<feature type="domain" description="YchJ-like middle NTF2-like" evidence="1">
    <location>
        <begin position="43"/>
        <end position="140"/>
    </location>
</feature>
<dbReference type="Proteomes" id="UP000254055">
    <property type="component" value="Unassembled WGS sequence"/>
</dbReference>
<dbReference type="SUPFAM" id="SSF54427">
    <property type="entry name" value="NTF2-like"/>
    <property type="match status" value="1"/>
</dbReference>
<dbReference type="EMBL" id="UGRS01000001">
    <property type="protein sequence ID" value="SUA36580.1"/>
    <property type="molecule type" value="Genomic_DNA"/>
</dbReference>
<dbReference type="AlphaFoldDB" id="A0A378WGP7"/>
<evidence type="ECO:0000313" key="2">
    <source>
        <dbReference type="EMBL" id="SUA36580.1"/>
    </source>
</evidence>
<dbReference type="InterPro" id="IPR048469">
    <property type="entry name" value="YchJ-like_M"/>
</dbReference>
<dbReference type="PANTHER" id="PTHR33747">
    <property type="entry name" value="UPF0225 PROTEIN SCO1677"/>
    <property type="match status" value="1"/>
</dbReference>
<dbReference type="RefSeq" id="WP_115133766.1">
    <property type="nucleotide sequence ID" value="NZ_UGRS01000001.1"/>
</dbReference>
<reference evidence="2 3" key="1">
    <citation type="submission" date="2018-06" db="EMBL/GenBank/DDBJ databases">
        <authorList>
            <consortium name="Pathogen Informatics"/>
            <person name="Doyle S."/>
        </authorList>
    </citation>
    <scope>NUCLEOTIDE SEQUENCE [LARGE SCALE GENOMIC DNA]</scope>
    <source>
        <strain evidence="2 3">NCTC12229</strain>
    </source>
</reference>
<gene>
    <name evidence="2" type="primary">ychJ</name>
    <name evidence="2" type="ORF">NCTC12229_00999</name>
</gene>
<dbReference type="Pfam" id="PF02810">
    <property type="entry name" value="SEC-C"/>
    <property type="match status" value="1"/>
</dbReference>
<sequence length="170" mass="19744">MKQNEQKEFEPSEAREELCCCQSKLVYQDCCKPYHAHQRFPATAEALMRSRYSAYVFNLVDYIVETTVPAQQSLLNKVEIGQWSSETHWLGLDVHFHRLVGKKHAQVEFTAHWQDPNGQKHQHHELSAFVHIDGRWYFIDPTVPLPTMKQPCLCGSGKKFKLCCGQFFTS</sequence>
<dbReference type="OrthoDB" id="21421at2"/>
<dbReference type="NCBIfam" id="NF002486">
    <property type="entry name" value="PRK01752.1"/>
    <property type="match status" value="1"/>
</dbReference>
<accession>A0A378WGP7</accession>
<dbReference type="SUPFAM" id="SSF103642">
    <property type="entry name" value="Sec-C motif"/>
    <property type="match status" value="1"/>
</dbReference>
<dbReference type="Pfam" id="PF17775">
    <property type="entry name" value="YchJ_M-like"/>
    <property type="match status" value="1"/>
</dbReference>
<organism evidence="2 3">
    <name type="scientific">Neisseria zoodegmatis</name>
    <dbReference type="NCBI Taxonomy" id="326523"/>
    <lineage>
        <taxon>Bacteria</taxon>
        <taxon>Pseudomonadati</taxon>
        <taxon>Pseudomonadota</taxon>
        <taxon>Betaproteobacteria</taxon>
        <taxon>Neisseriales</taxon>
        <taxon>Neisseriaceae</taxon>
        <taxon>Neisseria</taxon>
    </lineage>
</organism>
<dbReference type="InterPro" id="IPR032710">
    <property type="entry name" value="NTF2-like_dom_sf"/>
</dbReference>